<feature type="transmembrane region" description="Helical" evidence="1">
    <location>
        <begin position="18"/>
        <end position="37"/>
    </location>
</feature>
<evidence type="ECO:0000313" key="2">
    <source>
        <dbReference type="EMBL" id="HJA03433.1"/>
    </source>
</evidence>
<keyword evidence="1" id="KW-1133">Transmembrane helix</keyword>
<proteinExistence type="predicted"/>
<name>A0A9D2H2I6_9MICO</name>
<comment type="caution">
    <text evidence="2">The sequence shown here is derived from an EMBL/GenBank/DDBJ whole genome shotgun (WGS) entry which is preliminary data.</text>
</comment>
<reference evidence="2" key="1">
    <citation type="journal article" date="2021" name="PeerJ">
        <title>Extensive microbial diversity within the chicken gut microbiome revealed by metagenomics and culture.</title>
        <authorList>
            <person name="Gilroy R."/>
            <person name="Ravi A."/>
            <person name="Getino M."/>
            <person name="Pursley I."/>
            <person name="Horton D.L."/>
            <person name="Alikhan N.F."/>
            <person name="Baker D."/>
            <person name="Gharbi K."/>
            <person name="Hall N."/>
            <person name="Watson M."/>
            <person name="Adriaenssens E.M."/>
            <person name="Foster-Nyarko E."/>
            <person name="Jarju S."/>
            <person name="Secka A."/>
            <person name="Antonio M."/>
            <person name="Oren A."/>
            <person name="Chaudhuri R.R."/>
            <person name="La Ragione R."/>
            <person name="Hildebrand F."/>
            <person name="Pallen M.J."/>
        </authorList>
    </citation>
    <scope>NUCLEOTIDE SEQUENCE</scope>
    <source>
        <strain evidence="2">ChiHjej8B7-3636</strain>
    </source>
</reference>
<dbReference type="AlphaFoldDB" id="A0A9D2H2I6"/>
<keyword evidence="1" id="KW-0472">Membrane</keyword>
<evidence type="ECO:0000313" key="3">
    <source>
        <dbReference type="Proteomes" id="UP000824220"/>
    </source>
</evidence>
<organism evidence="2 3">
    <name type="scientific">Candidatus Microbacterium stercoravium</name>
    <dbReference type="NCBI Taxonomy" id="2838697"/>
    <lineage>
        <taxon>Bacteria</taxon>
        <taxon>Bacillati</taxon>
        <taxon>Actinomycetota</taxon>
        <taxon>Actinomycetes</taxon>
        <taxon>Micrococcales</taxon>
        <taxon>Microbacteriaceae</taxon>
        <taxon>Microbacterium</taxon>
    </lineage>
</organism>
<reference evidence="2" key="2">
    <citation type="submission" date="2021-04" db="EMBL/GenBank/DDBJ databases">
        <authorList>
            <person name="Gilroy R."/>
        </authorList>
    </citation>
    <scope>NUCLEOTIDE SEQUENCE</scope>
    <source>
        <strain evidence="2">ChiHjej8B7-3636</strain>
    </source>
</reference>
<protein>
    <recommendedName>
        <fullName evidence="4">DUF3592 domain-containing protein</fullName>
    </recommendedName>
</protein>
<keyword evidence="1" id="KW-0812">Transmembrane</keyword>
<dbReference type="Proteomes" id="UP000824220">
    <property type="component" value="Unassembled WGS sequence"/>
</dbReference>
<gene>
    <name evidence="2" type="ORF">H9800_01040</name>
</gene>
<evidence type="ECO:0008006" key="4">
    <source>
        <dbReference type="Google" id="ProtNLM"/>
    </source>
</evidence>
<sequence>MSIPDTIVWLANFPATHAYEMVFLGSCSAMGLIGLALRRGPSRSRLEQLRIERGLRIVAQTRSWSFVALALVVLAGLAIALASLLFGPITRGCIYDHGVRADTIVDDEGGSFETVTFDAENGTRYTLNLPFFSPVTYPDRDATATGTDPLVVRYLPGHPQAYVVDTRESLDSWGEPIGE</sequence>
<evidence type="ECO:0000256" key="1">
    <source>
        <dbReference type="SAM" id="Phobius"/>
    </source>
</evidence>
<feature type="transmembrane region" description="Helical" evidence="1">
    <location>
        <begin position="63"/>
        <end position="86"/>
    </location>
</feature>
<dbReference type="EMBL" id="DXAM01000017">
    <property type="protein sequence ID" value="HJA03433.1"/>
    <property type="molecule type" value="Genomic_DNA"/>
</dbReference>
<accession>A0A9D2H2I6</accession>